<keyword evidence="4" id="KW-1185">Reference proteome</keyword>
<dbReference type="InterPro" id="IPR003599">
    <property type="entry name" value="Ig_sub"/>
</dbReference>
<accession>A0A7J7E6W8</accession>
<sequence>MDGLFPASEAEVHLGLGDRRLQPTVTYKGDSFSATALVKAHAEEQGPHKLVCEVTLGDQTRTTWEKVTVYRVGLRGRGRRRGRGSLYAPPPGFPAPSLTLSQPEVSEGTVVTVECEAHAGAVVTLSGAAAGKPASRARVLLNASSEDDKRVFSCSAALEVAGQVLSKTRTRQLRVLYGPKLDKKDCLGNWTWQEGSTQTLRCKASGNPTPELNCSRKWDGAQLPIGDLKPVTREIAGTYKCQAKSSQGEVTRDVVVIVIYHENKLAIIILVTVAGVLGTLGTAAYLYNRQRKIQKYRLQKAAEAAALKLNTPATPP</sequence>
<dbReference type="FunFam" id="2.60.40.10:FF:000641">
    <property type="entry name" value="Intercellular adhesion molecule 1"/>
    <property type="match status" value="1"/>
</dbReference>
<dbReference type="GO" id="GO:0007155">
    <property type="term" value="P:cell adhesion"/>
    <property type="evidence" value="ECO:0007669"/>
    <property type="project" value="InterPro"/>
</dbReference>
<dbReference type="SUPFAM" id="SSF48726">
    <property type="entry name" value="Immunoglobulin"/>
    <property type="match status" value="3"/>
</dbReference>
<name>A0A7J7E6W8_DICBM</name>
<dbReference type="PROSITE" id="PS50835">
    <property type="entry name" value="IG_LIKE"/>
    <property type="match status" value="1"/>
</dbReference>
<dbReference type="Pfam" id="PF21146">
    <property type="entry name" value="ICAM1_3_5_D2"/>
    <property type="match status" value="1"/>
</dbReference>
<dbReference type="InterPro" id="IPR048679">
    <property type="entry name" value="ICAM1_3_5_D2"/>
</dbReference>
<dbReference type="Gene3D" id="2.60.40.10">
    <property type="entry name" value="Immunoglobulins"/>
    <property type="match status" value="3"/>
</dbReference>
<feature type="transmembrane region" description="Helical" evidence="1">
    <location>
        <begin position="265"/>
        <end position="287"/>
    </location>
</feature>
<dbReference type="PANTHER" id="PTHR13771:SF18">
    <property type="entry name" value="INTERCELLULAR ADHESION MOLECULE 1"/>
    <property type="match status" value="1"/>
</dbReference>
<keyword evidence="1" id="KW-1133">Transmembrane helix</keyword>
<evidence type="ECO:0000256" key="1">
    <source>
        <dbReference type="SAM" id="Phobius"/>
    </source>
</evidence>
<evidence type="ECO:0000313" key="3">
    <source>
        <dbReference type="EMBL" id="KAF5911555.1"/>
    </source>
</evidence>
<protein>
    <recommendedName>
        <fullName evidence="2">Ig-like domain-containing protein</fullName>
    </recommendedName>
</protein>
<feature type="domain" description="Ig-like" evidence="2">
    <location>
        <begin position="179"/>
        <end position="251"/>
    </location>
</feature>
<dbReference type="Proteomes" id="UP000551758">
    <property type="component" value="Unassembled WGS sequence"/>
</dbReference>
<reference evidence="3 4" key="1">
    <citation type="journal article" date="2020" name="Mol. Biol. Evol.">
        <title>Interspecific Gene Flow and the Evolution of Specialization in Black and White Rhinoceros.</title>
        <authorList>
            <person name="Moodley Y."/>
            <person name="Westbury M.V."/>
            <person name="Russo I.M."/>
            <person name="Gopalakrishnan S."/>
            <person name="Rakotoarivelo A."/>
            <person name="Olsen R.A."/>
            <person name="Prost S."/>
            <person name="Tunstall T."/>
            <person name="Ryder O.A."/>
            <person name="Dalen L."/>
            <person name="Bruford M.W."/>
        </authorList>
    </citation>
    <scope>NUCLEOTIDE SEQUENCE [LARGE SCALE GENOMIC DNA]</scope>
    <source>
        <strain evidence="3">SBR-YM</strain>
        <tissue evidence="3">Skin</tissue>
    </source>
</reference>
<dbReference type="EMBL" id="JACDTQ010003919">
    <property type="protein sequence ID" value="KAF5911555.1"/>
    <property type="molecule type" value="Genomic_DNA"/>
</dbReference>
<dbReference type="GO" id="GO:0005886">
    <property type="term" value="C:plasma membrane"/>
    <property type="evidence" value="ECO:0007669"/>
    <property type="project" value="TreeGrafter"/>
</dbReference>
<dbReference type="InterPro" id="IPR007110">
    <property type="entry name" value="Ig-like_dom"/>
</dbReference>
<proteinExistence type="predicted"/>
<organism evidence="3 4">
    <name type="scientific">Diceros bicornis minor</name>
    <name type="common">South-central black rhinoceros</name>
    <dbReference type="NCBI Taxonomy" id="77932"/>
    <lineage>
        <taxon>Eukaryota</taxon>
        <taxon>Metazoa</taxon>
        <taxon>Chordata</taxon>
        <taxon>Craniata</taxon>
        <taxon>Vertebrata</taxon>
        <taxon>Euteleostomi</taxon>
        <taxon>Mammalia</taxon>
        <taxon>Eutheria</taxon>
        <taxon>Laurasiatheria</taxon>
        <taxon>Perissodactyla</taxon>
        <taxon>Rhinocerotidae</taxon>
        <taxon>Diceros</taxon>
    </lineage>
</organism>
<keyword evidence="1" id="KW-0812">Transmembrane</keyword>
<evidence type="ECO:0000313" key="4">
    <source>
        <dbReference type="Proteomes" id="UP000551758"/>
    </source>
</evidence>
<dbReference type="FunFam" id="2.60.40.10:FF:000648">
    <property type="entry name" value="Intercellular adhesion molecule 1"/>
    <property type="match status" value="1"/>
</dbReference>
<keyword evidence="1" id="KW-0472">Membrane</keyword>
<dbReference type="PANTHER" id="PTHR13771">
    <property type="entry name" value="INTERCELLULAR ADHESION MOLECULE"/>
    <property type="match status" value="1"/>
</dbReference>
<dbReference type="GO" id="GO:0005178">
    <property type="term" value="F:integrin binding"/>
    <property type="evidence" value="ECO:0007669"/>
    <property type="project" value="InterPro"/>
</dbReference>
<dbReference type="InterPro" id="IPR013783">
    <property type="entry name" value="Ig-like_fold"/>
</dbReference>
<dbReference type="AlphaFoldDB" id="A0A7J7E6W8"/>
<dbReference type="InterPro" id="IPR036179">
    <property type="entry name" value="Ig-like_dom_sf"/>
</dbReference>
<dbReference type="InterPro" id="IPR047012">
    <property type="entry name" value="ICAM_VCAM"/>
</dbReference>
<dbReference type="SMART" id="SM00409">
    <property type="entry name" value="IG"/>
    <property type="match status" value="2"/>
</dbReference>
<comment type="caution">
    <text evidence="3">The sequence shown here is derived from an EMBL/GenBank/DDBJ whole genome shotgun (WGS) entry which is preliminary data.</text>
</comment>
<gene>
    <name evidence="3" type="ORF">HPG69_008152</name>
</gene>
<evidence type="ECO:0000259" key="2">
    <source>
        <dbReference type="PROSITE" id="PS50835"/>
    </source>
</evidence>